<evidence type="ECO:0000256" key="1">
    <source>
        <dbReference type="SAM" id="MobiDB-lite"/>
    </source>
</evidence>
<organism evidence="3">
    <name type="scientific">Strongyloides stercoralis</name>
    <name type="common">Threadworm</name>
    <dbReference type="NCBI Taxonomy" id="6248"/>
    <lineage>
        <taxon>Eukaryota</taxon>
        <taxon>Metazoa</taxon>
        <taxon>Ecdysozoa</taxon>
        <taxon>Nematoda</taxon>
        <taxon>Chromadorea</taxon>
        <taxon>Rhabditida</taxon>
        <taxon>Tylenchina</taxon>
        <taxon>Panagrolaimomorpha</taxon>
        <taxon>Strongyloidoidea</taxon>
        <taxon>Strongyloididae</taxon>
        <taxon>Strongyloides</taxon>
    </lineage>
</organism>
<accession>A0A0K0E6N8</accession>
<dbReference type="WBParaSite" id="TCONS_00009835.p1">
    <property type="protein sequence ID" value="TCONS_00009835.p1"/>
    <property type="gene ID" value="XLOC_007564"/>
</dbReference>
<evidence type="ECO:0000313" key="3">
    <source>
        <dbReference type="WBParaSite" id="SSTP_0000516700.1"/>
    </source>
</evidence>
<dbReference type="AlphaFoldDB" id="A0A0K0E6N8"/>
<feature type="region of interest" description="Disordered" evidence="1">
    <location>
        <begin position="30"/>
        <end position="67"/>
    </location>
</feature>
<evidence type="ECO:0000313" key="4">
    <source>
        <dbReference type="WBParaSite" id="TCONS_00009835.p1"/>
    </source>
</evidence>
<feature type="compositionally biased region" description="Basic residues" evidence="1">
    <location>
        <begin position="37"/>
        <end position="67"/>
    </location>
</feature>
<dbReference type="WBParaSite" id="SSTP_0000516700.1">
    <property type="protein sequence ID" value="SSTP_0000516700.1"/>
    <property type="gene ID" value="SSTP_0000516700"/>
</dbReference>
<protein>
    <submittedName>
        <fullName evidence="3 4">Uncharacterized protein</fullName>
    </submittedName>
</protein>
<evidence type="ECO:0000313" key="2">
    <source>
        <dbReference type="Proteomes" id="UP000035681"/>
    </source>
</evidence>
<proteinExistence type="predicted"/>
<keyword evidence="2" id="KW-1185">Reference proteome</keyword>
<name>A0A0K0E6N8_STRER</name>
<reference evidence="3" key="1">
    <citation type="submission" date="2015-08" db="UniProtKB">
        <authorList>
            <consortium name="WormBaseParasite"/>
        </authorList>
    </citation>
    <scope>IDENTIFICATION</scope>
</reference>
<sequence>MQSENILYSSLIYQSSPNYNYHDTTLNASEASSNKKFTTKKLSKKDKNKKNKVKKGKIAKKRSKKVGSPKRMALKPLLTSTPLKNNTYEIEKIRDTSIDYFELSPLKTTFFPEISYDIFETTPPHDSFLDDFYCKNVIESKTELIYEYKNNYQYIYKVIQNDKLQFLTKRYYPIDDSSIPKEEVDMDEQICEEINNAYMANLEIPCKKLKSAIRSTNGLKKNFNVKFLTFISKEIHF</sequence>
<dbReference type="Proteomes" id="UP000035681">
    <property type="component" value="Unplaced"/>
</dbReference>